<sequence length="171" mass="19896">MSIFGARVKTLRLERGWSMKQLGEEISKLSGSPLPQTTVSNWENKGSEPPYNILVFTATVLEVSTDYLLGKTNELTNEQYFLKQNISEDVTIYNEHIDKAKEKNTDTNLNTALNPTIEQLKQELLVLPISKREPIENELNEYLEFLDYKQEKLLLDFKKFSNYIKYQIKNL</sequence>
<accession>A0ACC6A9E8</accession>
<evidence type="ECO:0000313" key="1">
    <source>
        <dbReference type="EMBL" id="MCM3736517.1"/>
    </source>
</evidence>
<gene>
    <name evidence="1" type="ORF">M3215_11940</name>
</gene>
<dbReference type="EMBL" id="JAMBOP010000012">
    <property type="protein sequence ID" value="MCM3736517.1"/>
    <property type="molecule type" value="Genomic_DNA"/>
</dbReference>
<reference evidence="1" key="1">
    <citation type="submission" date="2022-05" db="EMBL/GenBank/DDBJ databases">
        <title>Comparative Genomics of Spacecraft Associated Microbes.</title>
        <authorList>
            <person name="Tran M.T."/>
            <person name="Wright A."/>
            <person name="Seuylemezian A."/>
            <person name="Eisen J."/>
            <person name="Coil D."/>
        </authorList>
    </citation>
    <scope>NUCLEOTIDE SEQUENCE</scope>
    <source>
        <strain evidence="1">FAIRING 10M-2.2</strain>
    </source>
</reference>
<name>A0ACC6A9E8_9BACI</name>
<organism evidence="1 2">
    <name type="scientific">Bacillus cytotoxicus</name>
    <dbReference type="NCBI Taxonomy" id="580165"/>
    <lineage>
        <taxon>Bacteria</taxon>
        <taxon>Bacillati</taxon>
        <taxon>Bacillota</taxon>
        <taxon>Bacilli</taxon>
        <taxon>Bacillales</taxon>
        <taxon>Bacillaceae</taxon>
        <taxon>Bacillus</taxon>
        <taxon>Bacillus cereus group</taxon>
    </lineage>
</organism>
<keyword evidence="2" id="KW-1185">Reference proteome</keyword>
<evidence type="ECO:0000313" key="2">
    <source>
        <dbReference type="Proteomes" id="UP001202289"/>
    </source>
</evidence>
<comment type="caution">
    <text evidence="1">The sequence shown here is derived from an EMBL/GenBank/DDBJ whole genome shotgun (WGS) entry which is preliminary data.</text>
</comment>
<proteinExistence type="predicted"/>
<dbReference type="Proteomes" id="UP001202289">
    <property type="component" value="Unassembled WGS sequence"/>
</dbReference>
<protein>
    <submittedName>
        <fullName evidence="1">Helix-turn-helix domain-containing protein</fullName>
    </submittedName>
</protein>